<dbReference type="Proteomes" id="UP000663843">
    <property type="component" value="Unassembled WGS sequence"/>
</dbReference>
<protein>
    <submittedName>
        <fullName evidence="1">Uncharacterized protein</fullName>
    </submittedName>
</protein>
<dbReference type="AlphaFoldDB" id="A0A8H3BY41"/>
<comment type="caution">
    <text evidence="1">The sequence shown here is derived from an EMBL/GenBank/DDBJ whole genome shotgun (WGS) entry which is preliminary data.</text>
</comment>
<evidence type="ECO:0000313" key="2">
    <source>
        <dbReference type="Proteomes" id="UP000663843"/>
    </source>
</evidence>
<evidence type="ECO:0000313" key="1">
    <source>
        <dbReference type="EMBL" id="CAE6467057.1"/>
    </source>
</evidence>
<name>A0A8H3BY41_9AGAM</name>
<gene>
    <name evidence="1" type="ORF">RDB_LOCUS102280</name>
</gene>
<proteinExistence type="predicted"/>
<reference evidence="1" key="1">
    <citation type="submission" date="2021-01" db="EMBL/GenBank/DDBJ databases">
        <authorList>
            <person name="Kaushik A."/>
        </authorList>
    </citation>
    <scope>NUCLEOTIDE SEQUENCE</scope>
    <source>
        <strain evidence="1">AG2-2IIIB</strain>
    </source>
</reference>
<accession>A0A8H3BY41</accession>
<organism evidence="1 2">
    <name type="scientific">Rhizoctonia solani</name>
    <dbReference type="NCBI Taxonomy" id="456999"/>
    <lineage>
        <taxon>Eukaryota</taxon>
        <taxon>Fungi</taxon>
        <taxon>Dikarya</taxon>
        <taxon>Basidiomycota</taxon>
        <taxon>Agaricomycotina</taxon>
        <taxon>Agaricomycetes</taxon>
        <taxon>Cantharellales</taxon>
        <taxon>Ceratobasidiaceae</taxon>
        <taxon>Rhizoctonia</taxon>
    </lineage>
</organism>
<dbReference type="EMBL" id="CAJMWT010003241">
    <property type="protein sequence ID" value="CAE6467057.1"/>
    <property type="molecule type" value="Genomic_DNA"/>
</dbReference>
<sequence length="276" mass="30121">MHKVLTAIRVHKRQSDQIIPLDTAPILTAVNRALGYSTSVILAVSLPPPDLESIISILPQGVVLVDGEVNDSARVYVLPFTRATYGRFIPALNAIVAFAHEKGFESVLFQSVEVNVESEKVNKMVDLCTRDVLVVGKAFDAHNFQQAGPENVVSRVYLTGRTCPWNTLAIWNVSKLARTGFLLTSETNTPPNSSAIEEAPTIALHQKLFPGQSRALLVRFEAEDGWGTVWTDPSRAEWHTRKMASKDTSATAHISNIGLGGSVTIVEHIQINSDTA</sequence>